<keyword evidence="1" id="KW-0143">Chaperone</keyword>
<dbReference type="PANTHER" id="PTHR34227:SF1">
    <property type="entry name" value="DIMETHYL SULFOXIDE REDUCTASE CHAPERONE-RELATED"/>
    <property type="match status" value="1"/>
</dbReference>
<dbReference type="Gene3D" id="1.10.3480.10">
    <property type="entry name" value="TorD-like"/>
    <property type="match status" value="1"/>
</dbReference>
<evidence type="ECO:0000313" key="3">
    <source>
        <dbReference type="Proteomes" id="UP000622448"/>
    </source>
</evidence>
<sequence>MPDIEQWMNKAALYELLAASFAFVSEETVAALATGEYADALVEIGSLNGMEKPFLEAQASDLKAYSGRDEEEVLHCLRKEHTRLFIGGSEPLVTPYAGAWDALANDKPALLMINAESMSIERFMRRCGIGQPEGTNEPLDHIASLLEFLYYLCLVKADAVQPPSHADVRNEDYELFFDDHVAAFSQAFATSVVQESSEPFFASAAQVLLQLKR</sequence>
<comment type="caution">
    <text evidence="2">The sequence shown here is derived from an EMBL/GenBank/DDBJ whole genome shotgun (WGS) entry which is preliminary data.</text>
</comment>
<name>A0ABR7BSK8_9ACTN</name>
<dbReference type="InterPro" id="IPR050289">
    <property type="entry name" value="TorD/DmsD_chaperones"/>
</dbReference>
<dbReference type="RefSeq" id="WP_186938939.1">
    <property type="nucleotide sequence ID" value="NZ_JACOOA010000004.1"/>
</dbReference>
<dbReference type="InterPro" id="IPR020945">
    <property type="entry name" value="DMSO/NO3_reduct_chaperone"/>
</dbReference>
<dbReference type="InterPro" id="IPR036411">
    <property type="entry name" value="TorD-like_sf"/>
</dbReference>
<accession>A0ABR7BSK8</accession>
<evidence type="ECO:0000313" key="2">
    <source>
        <dbReference type="EMBL" id="MBC5584600.1"/>
    </source>
</evidence>
<reference evidence="2 3" key="1">
    <citation type="submission" date="2020-08" db="EMBL/GenBank/DDBJ databases">
        <title>Genome public.</title>
        <authorList>
            <person name="Liu C."/>
            <person name="Sun Q."/>
        </authorList>
    </citation>
    <scope>NUCLEOTIDE SEQUENCE [LARGE SCALE GENOMIC DNA]</scope>
    <source>
        <strain evidence="2 3">NSJ-70</strain>
    </source>
</reference>
<dbReference type="PANTHER" id="PTHR34227">
    <property type="entry name" value="CHAPERONE PROTEIN YCDY"/>
    <property type="match status" value="1"/>
</dbReference>
<dbReference type="Pfam" id="PF02613">
    <property type="entry name" value="Nitrate_red_del"/>
    <property type="match status" value="1"/>
</dbReference>
<dbReference type="SUPFAM" id="SSF89155">
    <property type="entry name" value="TorD-like"/>
    <property type="match status" value="1"/>
</dbReference>
<protein>
    <submittedName>
        <fullName evidence="2">Molecular chaperone TorD family protein</fullName>
    </submittedName>
</protein>
<dbReference type="Proteomes" id="UP000622448">
    <property type="component" value="Unassembled WGS sequence"/>
</dbReference>
<dbReference type="EMBL" id="JACOOA010000004">
    <property type="protein sequence ID" value="MBC5584600.1"/>
    <property type="molecule type" value="Genomic_DNA"/>
</dbReference>
<proteinExistence type="predicted"/>
<gene>
    <name evidence="2" type="ORF">H8S61_10405</name>
</gene>
<organism evidence="2 3">
    <name type="scientific">Eggerthella hominis</name>
    <dbReference type="NCBI Taxonomy" id="2763043"/>
    <lineage>
        <taxon>Bacteria</taxon>
        <taxon>Bacillati</taxon>
        <taxon>Actinomycetota</taxon>
        <taxon>Coriobacteriia</taxon>
        <taxon>Eggerthellales</taxon>
        <taxon>Eggerthellaceae</taxon>
        <taxon>Eggerthella</taxon>
    </lineage>
</organism>
<keyword evidence="3" id="KW-1185">Reference proteome</keyword>
<evidence type="ECO:0000256" key="1">
    <source>
        <dbReference type="ARBA" id="ARBA00023186"/>
    </source>
</evidence>